<sequence>MTRSPRLSNLLLPLLIVATVLLLTVLGILLIGDLLVLSYGDWLGALTLPWTVVTFVGYWFLTLALVAAWRGGPLCSRVSSNLSRAGKWLFWSPLLLIPTVLGLDRLLTVRGWHMDSSQMHLPSESFSPDVLLSMVVSVALPLLLMALSGWLDEGRASLDRQRTTI</sequence>
<feature type="transmembrane region" description="Helical" evidence="1">
    <location>
        <begin position="48"/>
        <end position="68"/>
    </location>
</feature>
<keyword evidence="1" id="KW-0812">Transmembrane</keyword>
<feature type="transmembrane region" description="Helical" evidence="1">
    <location>
        <begin position="12"/>
        <end position="36"/>
    </location>
</feature>
<gene>
    <name evidence="2" type="ORF">GCM10008956_23980</name>
</gene>
<dbReference type="Proteomes" id="UP000600547">
    <property type="component" value="Unassembled WGS sequence"/>
</dbReference>
<dbReference type="EMBL" id="BMQG01000007">
    <property type="protein sequence ID" value="GGM47028.1"/>
    <property type="molecule type" value="Genomic_DNA"/>
</dbReference>
<accession>A0A8H9GRV0</accession>
<organism evidence="2 3">
    <name type="scientific">Deinococcus arenae</name>
    <dbReference type="NCBI Taxonomy" id="1452751"/>
    <lineage>
        <taxon>Bacteria</taxon>
        <taxon>Thermotogati</taxon>
        <taxon>Deinococcota</taxon>
        <taxon>Deinococci</taxon>
        <taxon>Deinococcales</taxon>
        <taxon>Deinococcaceae</taxon>
        <taxon>Deinococcus</taxon>
    </lineage>
</organism>
<reference evidence="3" key="1">
    <citation type="journal article" date="2019" name="Int. J. Syst. Evol. Microbiol.">
        <title>The Global Catalogue of Microorganisms (GCM) 10K type strain sequencing project: providing services to taxonomists for standard genome sequencing and annotation.</title>
        <authorList>
            <consortium name="The Broad Institute Genomics Platform"/>
            <consortium name="The Broad Institute Genome Sequencing Center for Infectious Disease"/>
            <person name="Wu L."/>
            <person name="Ma J."/>
        </authorList>
    </citation>
    <scope>NUCLEOTIDE SEQUENCE [LARGE SCALE GENOMIC DNA]</scope>
    <source>
        <strain evidence="3">JCM 31047</strain>
    </source>
</reference>
<proteinExistence type="predicted"/>
<feature type="transmembrane region" description="Helical" evidence="1">
    <location>
        <begin position="88"/>
        <end position="110"/>
    </location>
</feature>
<evidence type="ECO:0000256" key="1">
    <source>
        <dbReference type="SAM" id="Phobius"/>
    </source>
</evidence>
<keyword evidence="1" id="KW-0472">Membrane</keyword>
<keyword evidence="3" id="KW-1185">Reference proteome</keyword>
<keyword evidence="1" id="KW-1133">Transmembrane helix</keyword>
<dbReference type="AlphaFoldDB" id="A0A8H9GRV0"/>
<evidence type="ECO:0000313" key="3">
    <source>
        <dbReference type="Proteomes" id="UP000600547"/>
    </source>
</evidence>
<name>A0A8H9GRV0_9DEIO</name>
<protein>
    <submittedName>
        <fullName evidence="2">Uncharacterized protein</fullName>
    </submittedName>
</protein>
<dbReference type="RefSeq" id="WP_162621243.1">
    <property type="nucleotide sequence ID" value="NZ_BMQG01000007.1"/>
</dbReference>
<evidence type="ECO:0000313" key="2">
    <source>
        <dbReference type="EMBL" id="GGM47028.1"/>
    </source>
</evidence>
<feature type="transmembrane region" description="Helical" evidence="1">
    <location>
        <begin position="130"/>
        <end position="151"/>
    </location>
</feature>
<comment type="caution">
    <text evidence="2">The sequence shown here is derived from an EMBL/GenBank/DDBJ whole genome shotgun (WGS) entry which is preliminary data.</text>
</comment>